<dbReference type="SUPFAM" id="SSF56436">
    <property type="entry name" value="C-type lectin-like"/>
    <property type="match status" value="1"/>
</dbReference>
<dbReference type="GeneTree" id="ENSGT00940000164905"/>
<evidence type="ECO:0000259" key="19">
    <source>
        <dbReference type="PROSITE" id="PS50228"/>
    </source>
</evidence>
<dbReference type="CDD" id="cd00037">
    <property type="entry name" value="CLECT"/>
    <property type="match status" value="1"/>
</dbReference>
<keyword evidence="8 14" id="KW-0472">Membrane</keyword>
<dbReference type="PRINTS" id="PR01433">
    <property type="entry name" value="POLYCYSTIN2"/>
</dbReference>
<feature type="domain" description="SUEL-type lectin" evidence="19">
    <location>
        <begin position="163"/>
        <end position="255"/>
    </location>
</feature>
<comment type="similarity">
    <text evidence="2">Belongs to the polycystin family.</text>
</comment>
<keyword evidence="5" id="KW-0430">Lectin</keyword>
<dbReference type="CDD" id="cd22831">
    <property type="entry name" value="Gal_Rha_Lectin_PKD1L2"/>
    <property type="match status" value="1"/>
</dbReference>
<dbReference type="Pfam" id="PF01477">
    <property type="entry name" value="PLAT"/>
    <property type="match status" value="1"/>
</dbReference>
<dbReference type="InterPro" id="IPR016187">
    <property type="entry name" value="CTDL_fold"/>
</dbReference>
<sequence>MDGTLTLMLLFLSWTCYAEEDAETLSCPEYQEAFDASCYEFVGLRRSFLSAQGWCERGGGHLAFVLNDETQQFLQKHLEPEKDWWLGLAPAAPNLTLESAATEGSLAWLDGSDVSYSNWVDMPDADAACGYILRHSGFQWQTTVNCSQELNFICQFDSERSIACDGQNATLQCGSGQVIEIDDSFYGRKTIHYCRSRLTASATSSQEECSWIDVVDSVTAHCHGLQACQAPVDRSSFGEPCPALGSYLSVEYSCKNGLHLLMSKLAAVFDNVTITVKWLLHPFQGNLTCTLNAGDGHTIDPYSPEEMESTVIHKFTRPGVFVVGVECTTSDWHVTAQRAITIQEPVGEFSVIRCYGSNVSTDGSKCNALYGRPVQIQVTVDAGTNVSYTIQHEDQLVANSSVDRGITPHNITLSSSVVEQLGRGCHNLTVAASNGVKAQTVSTDLELCLLEPVDGLQASVMSEEGECPDSTDIIIGVSLERGAPVQLLFNLTGAGDAVSETRDMLNGSKKDPGFARYTLPVPGPEPTEPATDPGVTTDAPSDPSPPSCSISPTSGTVLDAFDITCKPSSFCSAGCLYCFKTDSGESVMLSSVTQERSRRSGNWDKAPCMSPKKSMMSFEKNPYSWKEENITGTVGSVSLTRMNGSVIPVENLPEEIEILLPRLGVGQENSTVLDLANFSTLIIDVPSPDVTLVLKMEPSEDISFMLFLGYKDYPSHENHVEKYTWVLSPRDRTGDAGAHYLVMKPIVEPGVKSINTTVTVTSIAAQCKYWNETESSWSEDGCRVGPLTTPLVTQCLCNHLTLFGSSFFVLPNLVDVSRTAELFATFTNNPVVVCFVGAIFSVYLLVVVWARRKDIQDSAKVKITVLEDNDPLAEYRYMLNISTGHRHGASTSSQVTITLLGTEGESDPHHLTDPDKPVFERGGVDMFLLTTHFSLGDLQSIRLWHDNSGERPAWYVNKVMVQDLESGQKWHFLCNSWLAVDVGECTLDKVFPAATEMDLKRFSNLFFMKTAKDFRDGHIWFSVISRPPCSTFTRVQRVSCCFSLLLCTMLTSIMFWGIPTDPSEQTMDLGHIEFTWQQVMIGVQSSIIMFPINLLIVSIFRNTRPREKTSKTEASKQGKTGRVSPSQTSSPQKELKDITPDTVIKVRIAQSLSKAMKSPLPHQELRPGQPADINTLLSLVEDIIRQQNRAAGDFYSDATKRDRSMILKNSLCGSPERTSDEVQKKSNNSRYLYRQLRHVEKELALLGPTRFPNPDSYNRAMQQVQGMRGLLEYHLPSSSLDGDQPDRSPSPEERGLPWWFVFVGWILVIATSGVSGYFTMMYGLTYGKDRSISWLISMVVSFFESLFITQPLKVLGFAAFFALVLKKVDQEEYGEPQIDESLRNPGMFSRRDSTCSFYQPPPPTDIERMRNNMIKEQKVFALVREILAYMGFMWMLLLVAYGQRDPNAYFLTQHIRQSFSRGISDSMSIQDVFSWANTTLLSSLFGEHPGFITDGNSKLVGNARLRQVRVKTNSCDVAHSLQQSVPDCHAPYSWELEDMGSYGPGWSHPAGGNASLNLQGPWTYQSQRKLRAYPIWGSVKLYRGGGFVVDLGPDLQNSSRSLQYLYDSTWFDVYTQAIFVEFTVYNANVNLFCIVTLMLETTFRSELQSVRLYQSTGGLHVFVMASEAIYFLFIIYYMFVQGKLMKQQRWSYFRSKWNLLELAIIILSWSALSVFIKRTLLGKRDMDYYQNNRDHFHETAKADAVLGYLIAFLVLMATVKLWHLLRLNPKLHMITSTLQRAWTDISGFLVVMTIMFLAYSITSNLMYGWKLHSYRTLLDAAQTIISLQLGIFNYEEVLSYNPVLGAFLIGSCIVFMTFVVLNLFISVILVAFSQEQIHHKPSEEEEIVDLMLMKLCSLFGVKCKKQGGDSLTERPGVSSASTTSTISSGNIHEG</sequence>
<dbReference type="GO" id="GO:0050982">
    <property type="term" value="P:detection of mechanical stimulus"/>
    <property type="evidence" value="ECO:0007669"/>
    <property type="project" value="TreeGrafter"/>
</dbReference>
<evidence type="ECO:0000256" key="10">
    <source>
        <dbReference type="ARBA" id="ARBA00023180"/>
    </source>
</evidence>
<dbReference type="FunFam" id="1.10.287.70:FF:000086">
    <property type="entry name" value="Polycystic kidney disease 2"/>
    <property type="match status" value="1"/>
</dbReference>
<evidence type="ECO:0000256" key="5">
    <source>
        <dbReference type="ARBA" id="ARBA00022734"/>
    </source>
</evidence>
<feature type="transmembrane region" description="Helical" evidence="14">
    <location>
        <begin position="830"/>
        <end position="850"/>
    </location>
</feature>
<feature type="transmembrane region" description="Helical" evidence="14">
    <location>
        <begin position="1699"/>
        <end position="1716"/>
    </location>
</feature>
<dbReference type="FunCoup" id="A0A4W6G416">
    <property type="interactions" value="853"/>
</dbReference>
<dbReference type="Gene3D" id="2.60.120.740">
    <property type="match status" value="1"/>
</dbReference>
<feature type="compositionally biased region" description="Basic and acidic residues" evidence="13">
    <location>
        <begin position="1106"/>
        <end position="1116"/>
    </location>
</feature>
<feature type="transmembrane region" description="Helical" evidence="14">
    <location>
        <begin position="1846"/>
        <end position="1872"/>
    </location>
</feature>
<dbReference type="SMART" id="SM00308">
    <property type="entry name" value="LH2"/>
    <property type="match status" value="1"/>
</dbReference>
<evidence type="ECO:0000256" key="3">
    <source>
        <dbReference type="ARBA" id="ARBA00022692"/>
    </source>
</evidence>
<keyword evidence="4 15" id="KW-0732">Signal</keyword>
<dbReference type="InterPro" id="IPR013122">
    <property type="entry name" value="PKD1_2_channel"/>
</dbReference>
<evidence type="ECO:0000256" key="9">
    <source>
        <dbReference type="ARBA" id="ARBA00023157"/>
    </source>
</evidence>
<dbReference type="InterPro" id="IPR057244">
    <property type="entry name" value="GAIN_B"/>
</dbReference>
<dbReference type="Pfam" id="PF20519">
    <property type="entry name" value="Polycystin_dom"/>
    <property type="match status" value="1"/>
</dbReference>
<dbReference type="GO" id="GO:0030246">
    <property type="term" value="F:carbohydrate binding"/>
    <property type="evidence" value="ECO:0007669"/>
    <property type="project" value="UniProtKB-KW"/>
</dbReference>
<dbReference type="InterPro" id="IPR043159">
    <property type="entry name" value="Lectin_gal-bd_sf"/>
</dbReference>
<proteinExistence type="inferred from homology"/>
<feature type="transmembrane region" description="Helical" evidence="14">
    <location>
        <begin position="1079"/>
        <end position="1100"/>
    </location>
</feature>
<feature type="transmembrane region" description="Helical" evidence="14">
    <location>
        <begin position="1745"/>
        <end position="1765"/>
    </location>
</feature>
<dbReference type="Gene3D" id="2.60.220.50">
    <property type="match status" value="1"/>
</dbReference>
<dbReference type="InterPro" id="IPR051223">
    <property type="entry name" value="Polycystin"/>
</dbReference>
<dbReference type="Pfam" id="PF00059">
    <property type="entry name" value="Lectin_C"/>
    <property type="match status" value="1"/>
</dbReference>
<dbReference type="CDD" id="cd01752">
    <property type="entry name" value="PLAT_polycystin"/>
    <property type="match status" value="1"/>
</dbReference>
<evidence type="ECO:0000256" key="7">
    <source>
        <dbReference type="ARBA" id="ARBA00022989"/>
    </source>
</evidence>
<feature type="domain" description="C-type lectin" evidence="16">
    <location>
        <begin position="34"/>
        <end position="155"/>
    </location>
</feature>
<feature type="disulfide bond" evidence="11">
    <location>
        <begin position="1515"/>
        <end position="1528"/>
    </location>
</feature>
<dbReference type="PROSITE" id="PS50041">
    <property type="entry name" value="C_TYPE_LECTIN_2"/>
    <property type="match status" value="1"/>
</dbReference>
<evidence type="ECO:0000313" key="21">
    <source>
        <dbReference type="Proteomes" id="UP000314980"/>
    </source>
</evidence>
<dbReference type="Gene3D" id="2.60.60.20">
    <property type="entry name" value="PLAT/LH2 domain"/>
    <property type="match status" value="1"/>
</dbReference>
<dbReference type="SUPFAM" id="SSF49723">
    <property type="entry name" value="Lipase/lipooxygenase domain (PLAT/LH2 domain)"/>
    <property type="match status" value="1"/>
</dbReference>
<evidence type="ECO:0000256" key="14">
    <source>
        <dbReference type="SAM" id="Phobius"/>
    </source>
</evidence>
<evidence type="ECO:0000256" key="1">
    <source>
        <dbReference type="ARBA" id="ARBA00004141"/>
    </source>
</evidence>
<dbReference type="Pfam" id="PF08016">
    <property type="entry name" value="PKD_channel"/>
    <property type="match status" value="1"/>
</dbReference>
<evidence type="ECO:0000256" key="8">
    <source>
        <dbReference type="ARBA" id="ARBA00023136"/>
    </source>
</evidence>
<feature type="domain" description="GAIN-B" evidence="18">
    <location>
        <begin position="643"/>
        <end position="817"/>
    </location>
</feature>
<dbReference type="GO" id="GO:0005509">
    <property type="term" value="F:calcium ion binding"/>
    <property type="evidence" value="ECO:0007669"/>
    <property type="project" value="InterPro"/>
</dbReference>
<evidence type="ECO:0000256" key="12">
    <source>
        <dbReference type="PROSITE-ProRule" id="PRU00152"/>
    </source>
</evidence>
<feature type="transmembrane region" description="Helical" evidence="14">
    <location>
        <begin position="1659"/>
        <end position="1679"/>
    </location>
</feature>
<feature type="compositionally biased region" description="Polar residues" evidence="13">
    <location>
        <begin position="1117"/>
        <end position="1132"/>
    </location>
</feature>
<comment type="subcellular location">
    <subcellularLocation>
        <location evidence="1">Membrane</location>
        <topology evidence="1">Multi-pass membrane protein</topology>
    </subcellularLocation>
</comment>
<dbReference type="InParanoid" id="A0A4W6G416"/>
<keyword evidence="7 14" id="KW-1133">Transmembrane helix</keyword>
<keyword evidence="3 14" id="KW-0812">Transmembrane</keyword>
<feature type="transmembrane region" description="Helical" evidence="14">
    <location>
        <begin position="1785"/>
        <end position="1805"/>
    </location>
</feature>
<accession>A0A4W6G416</accession>
<dbReference type="InterPro" id="IPR036392">
    <property type="entry name" value="PLAT/LH2_dom_sf"/>
</dbReference>
<evidence type="ECO:0000256" key="6">
    <source>
        <dbReference type="ARBA" id="ARBA00022737"/>
    </source>
</evidence>
<feature type="region of interest" description="Disordered" evidence="13">
    <location>
        <begin position="1908"/>
        <end position="1934"/>
    </location>
</feature>
<keyword evidence="6" id="KW-0677">Repeat</keyword>
<feature type="region of interest" description="Disordered" evidence="13">
    <location>
        <begin position="1106"/>
        <end position="1136"/>
    </location>
</feature>
<dbReference type="InterPro" id="IPR000922">
    <property type="entry name" value="Lectin_gal-bd_dom"/>
</dbReference>
<dbReference type="SMART" id="SM00034">
    <property type="entry name" value="CLECT"/>
    <property type="match status" value="1"/>
</dbReference>
<dbReference type="Pfam" id="PF01825">
    <property type="entry name" value="GPS"/>
    <property type="match status" value="1"/>
</dbReference>
<dbReference type="InterPro" id="IPR016186">
    <property type="entry name" value="C-type_lectin-like/link_sf"/>
</dbReference>
<evidence type="ECO:0000259" key="16">
    <source>
        <dbReference type="PROSITE" id="PS50041"/>
    </source>
</evidence>
<dbReference type="STRING" id="8187.ENSLCAP00010057508"/>
<dbReference type="InterPro" id="IPR001304">
    <property type="entry name" value="C-type_lectin-like"/>
</dbReference>
<dbReference type="Pfam" id="PF02140">
    <property type="entry name" value="SUEL_Lectin"/>
    <property type="match status" value="1"/>
</dbReference>
<dbReference type="PANTHER" id="PTHR10877">
    <property type="entry name" value="POLYCYSTIN FAMILY MEMBER"/>
    <property type="match status" value="1"/>
</dbReference>
<evidence type="ECO:0000256" key="4">
    <source>
        <dbReference type="ARBA" id="ARBA00022729"/>
    </source>
</evidence>
<dbReference type="InterPro" id="IPR001024">
    <property type="entry name" value="PLAT/LH2_dom"/>
</dbReference>
<dbReference type="InterPro" id="IPR003915">
    <property type="entry name" value="PKD_2"/>
</dbReference>
<evidence type="ECO:0000256" key="13">
    <source>
        <dbReference type="SAM" id="MobiDB-lite"/>
    </source>
</evidence>
<evidence type="ECO:0000256" key="15">
    <source>
        <dbReference type="SAM" id="SignalP"/>
    </source>
</evidence>
<keyword evidence="21" id="KW-1185">Reference proteome</keyword>
<dbReference type="Ensembl" id="ENSLCAT00010059063.1">
    <property type="protein sequence ID" value="ENSLCAP00010057508.1"/>
    <property type="gene ID" value="ENSLCAG00010026819.1"/>
</dbReference>
<protein>
    <submittedName>
        <fullName evidence="20">Polycystic kidney disease 1 like 2a</fullName>
    </submittedName>
</protein>
<keyword evidence="10" id="KW-0325">Glycoprotein</keyword>
<evidence type="ECO:0000259" key="17">
    <source>
        <dbReference type="PROSITE" id="PS50095"/>
    </source>
</evidence>
<dbReference type="PROSITE" id="PS50095">
    <property type="entry name" value="PLAT"/>
    <property type="match status" value="1"/>
</dbReference>
<reference evidence="20" key="2">
    <citation type="submission" date="2025-08" db="UniProtKB">
        <authorList>
            <consortium name="Ensembl"/>
        </authorList>
    </citation>
    <scope>IDENTIFICATION</scope>
</reference>
<name>A0A4W6G416_LATCA</name>
<dbReference type="PROSITE" id="PS50221">
    <property type="entry name" value="GAIN_B"/>
    <property type="match status" value="1"/>
</dbReference>
<dbReference type="InterPro" id="IPR042060">
    <property type="entry name" value="PLAT_polycystin1"/>
</dbReference>
<dbReference type="InterPro" id="IPR046338">
    <property type="entry name" value="GAIN_dom_sf"/>
</dbReference>
<dbReference type="InterPro" id="IPR000203">
    <property type="entry name" value="GPS"/>
</dbReference>
<dbReference type="InterPro" id="IPR046791">
    <property type="entry name" value="Polycystin_dom"/>
</dbReference>
<dbReference type="GO" id="GO:0005262">
    <property type="term" value="F:calcium channel activity"/>
    <property type="evidence" value="ECO:0007669"/>
    <property type="project" value="TreeGrafter"/>
</dbReference>
<feature type="chain" id="PRO_5021279037" evidence="15">
    <location>
        <begin position="19"/>
        <end position="1934"/>
    </location>
</feature>
<comment type="caution">
    <text evidence="12">Lacks conserved residue(s) required for the propagation of feature annotation.</text>
</comment>
<evidence type="ECO:0000313" key="20">
    <source>
        <dbReference type="Ensembl" id="ENSLCAP00010057508.1"/>
    </source>
</evidence>
<dbReference type="PROSITE" id="PS50228">
    <property type="entry name" value="SUEL_LECTIN"/>
    <property type="match status" value="1"/>
</dbReference>
<reference evidence="20" key="3">
    <citation type="submission" date="2025-09" db="UniProtKB">
        <authorList>
            <consortium name="Ensembl"/>
        </authorList>
    </citation>
    <scope>IDENTIFICATION</scope>
</reference>
<dbReference type="Proteomes" id="UP000314980">
    <property type="component" value="Unassembled WGS sequence"/>
</dbReference>
<feature type="transmembrane region" description="Helical" evidence="14">
    <location>
        <begin position="1296"/>
        <end position="1320"/>
    </location>
</feature>
<dbReference type="FunFam" id="2.60.60.20:FF:000008">
    <property type="entry name" value="Polycystic kidney disease 1-like 2, isoform CRA_a"/>
    <property type="match status" value="1"/>
</dbReference>
<dbReference type="SMART" id="SM00303">
    <property type="entry name" value="GPS"/>
    <property type="match status" value="1"/>
</dbReference>
<feature type="domain" description="PLAT" evidence="17">
    <location>
        <begin position="875"/>
        <end position="992"/>
    </location>
</feature>
<organism evidence="20 21">
    <name type="scientific">Lates calcarifer</name>
    <name type="common">Barramundi</name>
    <name type="synonym">Holocentrus calcarifer</name>
    <dbReference type="NCBI Taxonomy" id="8187"/>
    <lineage>
        <taxon>Eukaryota</taxon>
        <taxon>Metazoa</taxon>
        <taxon>Chordata</taxon>
        <taxon>Craniata</taxon>
        <taxon>Vertebrata</taxon>
        <taxon>Euteleostomi</taxon>
        <taxon>Actinopterygii</taxon>
        <taxon>Neopterygii</taxon>
        <taxon>Teleostei</taxon>
        <taxon>Neoteleostei</taxon>
        <taxon>Acanthomorphata</taxon>
        <taxon>Carangaria</taxon>
        <taxon>Carangaria incertae sedis</taxon>
        <taxon>Centropomidae</taxon>
        <taxon>Lates</taxon>
    </lineage>
</organism>
<evidence type="ECO:0000256" key="11">
    <source>
        <dbReference type="PIRSR" id="PIRSR603915-2"/>
    </source>
</evidence>
<evidence type="ECO:0000259" key="18">
    <source>
        <dbReference type="PROSITE" id="PS50221"/>
    </source>
</evidence>
<dbReference type="PANTHER" id="PTHR10877:SF134">
    <property type="entry name" value="POLYCYSTIN-1-LIKE PROTEIN 2"/>
    <property type="match status" value="1"/>
</dbReference>
<feature type="compositionally biased region" description="Low complexity" evidence="13">
    <location>
        <begin position="1918"/>
        <end position="1928"/>
    </location>
</feature>
<dbReference type="GO" id="GO:0016020">
    <property type="term" value="C:membrane"/>
    <property type="evidence" value="ECO:0007669"/>
    <property type="project" value="UniProtKB-SubCell"/>
</dbReference>
<dbReference type="Gene3D" id="1.10.287.70">
    <property type="match status" value="1"/>
</dbReference>
<feature type="transmembrane region" description="Helical" evidence="14">
    <location>
        <begin position="1040"/>
        <end position="1059"/>
    </location>
</feature>
<keyword evidence="9" id="KW-1015">Disulfide bond</keyword>
<feature type="transmembrane region" description="Helical" evidence="14">
    <location>
        <begin position="1419"/>
        <end position="1441"/>
    </location>
</feature>
<evidence type="ECO:0000256" key="2">
    <source>
        <dbReference type="ARBA" id="ARBA00007200"/>
    </source>
</evidence>
<feature type="signal peptide" evidence="15">
    <location>
        <begin position="1"/>
        <end position="18"/>
    </location>
</feature>
<feature type="region of interest" description="Disordered" evidence="13">
    <location>
        <begin position="506"/>
        <end position="551"/>
    </location>
</feature>
<feature type="transmembrane region" description="Helical" evidence="14">
    <location>
        <begin position="1332"/>
        <end position="1365"/>
    </location>
</feature>
<reference evidence="21" key="1">
    <citation type="submission" date="2015-09" db="EMBL/GenBank/DDBJ databases">
        <authorList>
            <person name="Sai Rama Sridatta P."/>
        </authorList>
    </citation>
    <scope>NUCLEOTIDE SEQUENCE [LARGE SCALE GENOMIC DNA]</scope>
</reference>
<dbReference type="Gene3D" id="3.10.100.10">
    <property type="entry name" value="Mannose-Binding Protein A, subunit A"/>
    <property type="match status" value="1"/>
</dbReference>